<protein>
    <recommendedName>
        <fullName evidence="4">Molecular chaperone GroES</fullName>
    </recommendedName>
</protein>
<accession>A0A3M7LG16</accession>
<dbReference type="Proteomes" id="UP000267524">
    <property type="component" value="Unassembled WGS sequence"/>
</dbReference>
<keyword evidence="3" id="KW-1185">Reference proteome</keyword>
<evidence type="ECO:0008006" key="4">
    <source>
        <dbReference type="Google" id="ProtNLM"/>
    </source>
</evidence>
<dbReference type="EMBL" id="QWIV01000005">
    <property type="protein sequence ID" value="RMZ60516.1"/>
    <property type="molecule type" value="Genomic_DNA"/>
</dbReference>
<dbReference type="AlphaFoldDB" id="A0A3M7LG16"/>
<keyword evidence="1" id="KW-0732">Signal</keyword>
<evidence type="ECO:0000313" key="3">
    <source>
        <dbReference type="Proteomes" id="UP000267524"/>
    </source>
</evidence>
<gene>
    <name evidence="2" type="ORF">D1632_00595</name>
</gene>
<evidence type="ECO:0000313" key="2">
    <source>
        <dbReference type="EMBL" id="RMZ60516.1"/>
    </source>
</evidence>
<feature type="signal peptide" evidence="1">
    <location>
        <begin position="1"/>
        <end position="18"/>
    </location>
</feature>
<reference evidence="2 3" key="1">
    <citation type="submission" date="2018-08" db="EMBL/GenBank/DDBJ databases">
        <title>Chryseobacterium nematophagum: a novel matrix digesting pathogen of nematodes.</title>
        <authorList>
            <person name="Page A."/>
            <person name="Roberts M."/>
            <person name="Felix M.-A."/>
            <person name="Weir W."/>
        </authorList>
    </citation>
    <scope>NUCLEOTIDE SEQUENCE [LARGE SCALE GENOMIC DNA]</scope>
    <source>
        <strain evidence="2 3">JUb275</strain>
    </source>
</reference>
<sequence length="230" mass="26286">MRNSNILFFMFFIHLVSAQNVLLTKVEKTNNNQDKFLYKIEKEVRDAQYLGEVEIQGFSKDDQAIFSLIYKKAKEIGANTFLLKPFENVDGTNQPFNPANYKLALYYLPRNKMVNQTNQLYIFASSDKNQKININKEDIIISPRSYLVFKTRPDKIYTISTKKILGSTIKVNQKLGDDAQYFQVSAAKIKSDESGVGGLNLKSGDIIGLEKSFAEFLSIIYTQNNMYPSP</sequence>
<name>A0A3M7LG16_9FLAO</name>
<organism evidence="2 3">
    <name type="scientific">Chryseobacterium nematophagum</name>
    <dbReference type="NCBI Taxonomy" id="2305228"/>
    <lineage>
        <taxon>Bacteria</taxon>
        <taxon>Pseudomonadati</taxon>
        <taxon>Bacteroidota</taxon>
        <taxon>Flavobacteriia</taxon>
        <taxon>Flavobacteriales</taxon>
        <taxon>Weeksellaceae</taxon>
        <taxon>Chryseobacterium group</taxon>
        <taxon>Chryseobacterium</taxon>
    </lineage>
</organism>
<proteinExistence type="predicted"/>
<dbReference type="RefSeq" id="WP_122545325.1">
    <property type="nucleotide sequence ID" value="NZ_QWIV01000005.1"/>
</dbReference>
<comment type="caution">
    <text evidence="2">The sequence shown here is derived from an EMBL/GenBank/DDBJ whole genome shotgun (WGS) entry which is preliminary data.</text>
</comment>
<feature type="chain" id="PRO_5018304659" description="Molecular chaperone GroES" evidence="1">
    <location>
        <begin position="19"/>
        <end position="230"/>
    </location>
</feature>
<evidence type="ECO:0000256" key="1">
    <source>
        <dbReference type="SAM" id="SignalP"/>
    </source>
</evidence>